<dbReference type="AlphaFoldDB" id="A0AAV4UQY0"/>
<reference evidence="1 2" key="1">
    <citation type="submission" date="2021-06" db="EMBL/GenBank/DDBJ databases">
        <title>Caerostris extrusa draft genome.</title>
        <authorList>
            <person name="Kono N."/>
            <person name="Arakawa K."/>
        </authorList>
    </citation>
    <scope>NUCLEOTIDE SEQUENCE [LARGE SCALE GENOMIC DNA]</scope>
</reference>
<name>A0AAV4UQY0_CAEEX</name>
<dbReference type="EMBL" id="BPLR01013245">
    <property type="protein sequence ID" value="GIY59835.1"/>
    <property type="molecule type" value="Genomic_DNA"/>
</dbReference>
<gene>
    <name evidence="1" type="ORF">CEXT_580061</name>
</gene>
<dbReference type="Proteomes" id="UP001054945">
    <property type="component" value="Unassembled WGS sequence"/>
</dbReference>
<organism evidence="1 2">
    <name type="scientific">Caerostris extrusa</name>
    <name type="common">Bark spider</name>
    <name type="synonym">Caerostris bankana</name>
    <dbReference type="NCBI Taxonomy" id="172846"/>
    <lineage>
        <taxon>Eukaryota</taxon>
        <taxon>Metazoa</taxon>
        <taxon>Ecdysozoa</taxon>
        <taxon>Arthropoda</taxon>
        <taxon>Chelicerata</taxon>
        <taxon>Arachnida</taxon>
        <taxon>Araneae</taxon>
        <taxon>Araneomorphae</taxon>
        <taxon>Entelegynae</taxon>
        <taxon>Araneoidea</taxon>
        <taxon>Araneidae</taxon>
        <taxon>Caerostris</taxon>
    </lineage>
</organism>
<sequence>MECAVVNRRVDIEERWRHYLRLQRFGDYRTTAFSDNIDNCNLQETNLKMPIMISDYIYRPFTGNKGHKDLDTDTISNQEISSPATEPLLSPAISKLKYPRKLKMPIMISDYI</sequence>
<keyword evidence="2" id="KW-1185">Reference proteome</keyword>
<protein>
    <submittedName>
        <fullName evidence="1">Uncharacterized protein</fullName>
    </submittedName>
</protein>
<evidence type="ECO:0000313" key="1">
    <source>
        <dbReference type="EMBL" id="GIY59835.1"/>
    </source>
</evidence>
<proteinExistence type="predicted"/>
<comment type="caution">
    <text evidence="1">The sequence shown here is derived from an EMBL/GenBank/DDBJ whole genome shotgun (WGS) entry which is preliminary data.</text>
</comment>
<evidence type="ECO:0000313" key="2">
    <source>
        <dbReference type="Proteomes" id="UP001054945"/>
    </source>
</evidence>
<accession>A0AAV4UQY0</accession>